<keyword evidence="3" id="KW-1185">Reference proteome</keyword>
<comment type="caution">
    <text evidence="2">The sequence shown here is derived from an EMBL/GenBank/DDBJ whole genome shotgun (WGS) entry which is preliminary data.</text>
</comment>
<feature type="compositionally biased region" description="Basic residues" evidence="1">
    <location>
        <begin position="779"/>
        <end position="790"/>
    </location>
</feature>
<feature type="region of interest" description="Disordered" evidence="1">
    <location>
        <begin position="897"/>
        <end position="958"/>
    </location>
</feature>
<reference evidence="2 3" key="1">
    <citation type="submission" date="2024-10" db="EMBL/GenBank/DDBJ databases">
        <title>Updated reference genomes for cyclostephanoid diatoms.</title>
        <authorList>
            <person name="Roberts W.R."/>
            <person name="Alverson A.J."/>
        </authorList>
    </citation>
    <scope>NUCLEOTIDE SEQUENCE [LARGE SCALE GENOMIC DNA]</scope>
    <source>
        <strain evidence="2 3">AJA010-31</strain>
    </source>
</reference>
<feature type="compositionally biased region" description="Basic and acidic residues" evidence="1">
    <location>
        <begin position="315"/>
        <end position="330"/>
    </location>
</feature>
<feature type="compositionally biased region" description="Polar residues" evidence="1">
    <location>
        <begin position="563"/>
        <end position="572"/>
    </location>
</feature>
<feature type="compositionally biased region" description="Polar residues" evidence="1">
    <location>
        <begin position="596"/>
        <end position="625"/>
    </location>
</feature>
<feature type="compositionally biased region" description="Acidic residues" evidence="1">
    <location>
        <begin position="332"/>
        <end position="342"/>
    </location>
</feature>
<gene>
    <name evidence="2" type="ORF">ACHAWO_009519</name>
</gene>
<dbReference type="Proteomes" id="UP001530400">
    <property type="component" value="Unassembled WGS sequence"/>
</dbReference>
<evidence type="ECO:0000256" key="1">
    <source>
        <dbReference type="SAM" id="MobiDB-lite"/>
    </source>
</evidence>
<dbReference type="EMBL" id="JALLPJ020000658">
    <property type="protein sequence ID" value="KAL3786243.1"/>
    <property type="molecule type" value="Genomic_DNA"/>
</dbReference>
<feature type="compositionally biased region" description="Basic residues" evidence="1">
    <location>
        <begin position="628"/>
        <end position="651"/>
    </location>
</feature>
<organism evidence="2 3">
    <name type="scientific">Cyclotella atomus</name>
    <dbReference type="NCBI Taxonomy" id="382360"/>
    <lineage>
        <taxon>Eukaryota</taxon>
        <taxon>Sar</taxon>
        <taxon>Stramenopiles</taxon>
        <taxon>Ochrophyta</taxon>
        <taxon>Bacillariophyta</taxon>
        <taxon>Coscinodiscophyceae</taxon>
        <taxon>Thalassiosirophycidae</taxon>
        <taxon>Stephanodiscales</taxon>
        <taxon>Stephanodiscaceae</taxon>
        <taxon>Cyclotella</taxon>
    </lineage>
</organism>
<feature type="compositionally biased region" description="Low complexity" evidence="1">
    <location>
        <begin position="928"/>
        <end position="938"/>
    </location>
</feature>
<proteinExistence type="predicted"/>
<feature type="compositionally biased region" description="Basic and acidic residues" evidence="1">
    <location>
        <begin position="12"/>
        <end position="32"/>
    </location>
</feature>
<feature type="region of interest" description="Disordered" evidence="1">
    <location>
        <begin position="560"/>
        <end position="664"/>
    </location>
</feature>
<feature type="compositionally biased region" description="Basic residues" evidence="1">
    <location>
        <begin position="917"/>
        <end position="927"/>
    </location>
</feature>
<dbReference type="AlphaFoldDB" id="A0ABD3PEW2"/>
<accession>A0ABD3PEW2</accession>
<feature type="region of interest" description="Disordered" evidence="1">
    <location>
        <begin position="773"/>
        <end position="809"/>
    </location>
</feature>
<feature type="region of interest" description="Disordered" evidence="1">
    <location>
        <begin position="1"/>
        <end position="32"/>
    </location>
</feature>
<evidence type="ECO:0000313" key="2">
    <source>
        <dbReference type="EMBL" id="KAL3786243.1"/>
    </source>
</evidence>
<feature type="region of interest" description="Disordered" evidence="1">
    <location>
        <begin position="315"/>
        <end position="345"/>
    </location>
</feature>
<protein>
    <submittedName>
        <fullName evidence="2">Uncharacterized protein</fullName>
    </submittedName>
</protein>
<evidence type="ECO:0000313" key="3">
    <source>
        <dbReference type="Proteomes" id="UP001530400"/>
    </source>
</evidence>
<sequence>MAPRPNATLLDRTSEDRPTAARRSIDHTRQKRRELSDLLERFYFSDDGTVGLHEEDDDAAAVETNGSRISDVNVSSGSSADDVNGSNVETYVEKHTGQVDTQDMCPLHDTVKKRQGRCPLCAAASTRLRRPSSCSSGGEEGESASGLLLGVPKDLNDENSSNHSITGEEVLDPKWADTLRLIRGRLASRSSSCIDLSDLDQEDCLANNSNGAGGGAVGASRARPLSKSLNGGIQHVGNREVVVNASTSVNRSNEQQHKSTAQPASGSLSQLRQMIVMAQQSVGRFTPNDDFDSYPLDADGVAAAAVFCTEEKKGEGGFYDGREEVNHYSTDDSQEESEEESSLDGNMSLSSMGYNNHFAESKGLIFKSTTETATVEGGRGRLGNIAKQMMPVSSSVHRMNQQHQQQLSSNSKKKELPNNMTVQLLPIKMASSDASKSDSSITLSLSSSSSSSSIQEFKKGGAATTDVYSPTCVLEQVSPDSSSLDPTAVTAAIATQTGREESTDIPFGPPFDSTKACCHFNNIRSRIVTPTVEEVDSDTDDDDDEDANLVALDDSLAPPCFNYNKTQESTTVAAPPTVKQVDSDDDDDEATVAFEDSTTPCKKATASSRPSRQQSSFISALVQNARTSRSKSRSRARSRSKSRGRKSRSKSRGGMAVDSSCSEQDAGVCPEVELQCPSEELEPVIQAEENEVLPPSSNKLNHTLESNMRSCQEEMTNPELVIPSRNEVPPEQQPEYIRLCPKYESPPPPPGVRGPIFHPDYQLGDLAREQDMIVFPSSKSRKGRRRHSRRNNNDEEDDNSDEENHQRSAKVKAIVESAIGQLCHLDAAFVRRSDGSWTYAIMADRTHDAIRFVVNEKGSTKSYPQKLWGSSVRRIRVLTQREGDRFLFKEGSTTACNNGAASGRRRRSIGNGGRVGRGGRSKGKKGSSRLTSPSPTRRNTGVLNIPPTIMEHHRHGRH</sequence>
<name>A0ABD3PEW2_9STRA</name>
<feature type="region of interest" description="Disordered" evidence="1">
    <location>
        <begin position="248"/>
        <end position="267"/>
    </location>
</feature>